<gene>
    <name evidence="2" type="ORF">K8N75_06320</name>
</gene>
<evidence type="ECO:0000313" key="3">
    <source>
        <dbReference type="Proteomes" id="UP000825933"/>
    </source>
</evidence>
<dbReference type="InterPro" id="IPR003779">
    <property type="entry name" value="CMD-like"/>
</dbReference>
<dbReference type="AlphaFoldDB" id="A0A8T5UNV5"/>
<dbReference type="Pfam" id="PF02627">
    <property type="entry name" value="CMD"/>
    <property type="match status" value="1"/>
</dbReference>
<organism evidence="2 3">
    <name type="scientific">Methanobacterium spitsbergense</name>
    <dbReference type="NCBI Taxonomy" id="2874285"/>
    <lineage>
        <taxon>Archaea</taxon>
        <taxon>Methanobacteriati</taxon>
        <taxon>Methanobacteriota</taxon>
        <taxon>Methanomada group</taxon>
        <taxon>Methanobacteria</taxon>
        <taxon>Methanobacteriales</taxon>
        <taxon>Methanobacteriaceae</taxon>
        <taxon>Methanobacterium</taxon>
    </lineage>
</organism>
<sequence>MVDRYSTGLKNLEKIHPEASKALMENLKDIAPDLGRFVVEFPYGDVYERPGLDLKSREIATIAALTAIGDTKPELKDHIKGALNVGCNRQEVIEVIIQMAVYAGFPRAINGINIAKEVFNEIDGKK</sequence>
<protein>
    <submittedName>
        <fullName evidence="2">Carboxymuconolactone decarboxylase family protein</fullName>
    </submittedName>
</protein>
<dbReference type="SUPFAM" id="SSF69118">
    <property type="entry name" value="AhpD-like"/>
    <property type="match status" value="1"/>
</dbReference>
<name>A0A8T5UNV5_9EURY</name>
<comment type="caution">
    <text evidence="2">The sequence shown here is derived from an EMBL/GenBank/DDBJ whole genome shotgun (WGS) entry which is preliminary data.</text>
</comment>
<accession>A0A8T5UNV5</accession>
<dbReference type="InterPro" id="IPR052512">
    <property type="entry name" value="4CMD/NDH-1_regulator"/>
</dbReference>
<dbReference type="PANTHER" id="PTHR33570:SF10">
    <property type="entry name" value="GAMMA-CARBOXYMUCONOLACTONE DECARBOXYLASE"/>
    <property type="match status" value="1"/>
</dbReference>
<reference evidence="3" key="1">
    <citation type="journal article" date="2022" name="Microbiol. Resour. Announc.">
        <title>Draft Genome Sequence of a Methanogenic Archaeon from West Spitsbergen Permafrost.</title>
        <authorList>
            <person name="Trubitsyn V."/>
            <person name="Rivkina E."/>
            <person name="Shcherbakova V."/>
        </authorList>
    </citation>
    <scope>NUCLEOTIDE SEQUENCE [LARGE SCALE GENOMIC DNA]</scope>
    <source>
        <strain evidence="3">VT</strain>
    </source>
</reference>
<evidence type="ECO:0000313" key="2">
    <source>
        <dbReference type="EMBL" id="MBZ2165652.1"/>
    </source>
</evidence>
<evidence type="ECO:0000259" key="1">
    <source>
        <dbReference type="Pfam" id="PF02627"/>
    </source>
</evidence>
<dbReference type="Gene3D" id="1.20.1290.10">
    <property type="entry name" value="AhpD-like"/>
    <property type="match status" value="1"/>
</dbReference>
<dbReference type="EMBL" id="JAIOUQ010000007">
    <property type="protein sequence ID" value="MBZ2165652.1"/>
    <property type="molecule type" value="Genomic_DNA"/>
</dbReference>
<dbReference type="PANTHER" id="PTHR33570">
    <property type="entry name" value="4-CARBOXYMUCONOLACTONE DECARBOXYLASE FAMILY PROTEIN"/>
    <property type="match status" value="1"/>
</dbReference>
<feature type="domain" description="Carboxymuconolactone decarboxylase-like" evidence="1">
    <location>
        <begin position="32"/>
        <end position="117"/>
    </location>
</feature>
<dbReference type="InterPro" id="IPR029032">
    <property type="entry name" value="AhpD-like"/>
</dbReference>
<dbReference type="Proteomes" id="UP000825933">
    <property type="component" value="Unassembled WGS sequence"/>
</dbReference>
<dbReference type="GO" id="GO:0051920">
    <property type="term" value="F:peroxiredoxin activity"/>
    <property type="evidence" value="ECO:0007669"/>
    <property type="project" value="InterPro"/>
</dbReference>
<proteinExistence type="predicted"/>
<keyword evidence="3" id="KW-1185">Reference proteome</keyword>